<dbReference type="Proteomes" id="UP000787635">
    <property type="component" value="Unassembled WGS sequence"/>
</dbReference>
<evidence type="ECO:0008006" key="4">
    <source>
        <dbReference type="Google" id="ProtNLM"/>
    </source>
</evidence>
<dbReference type="RefSeq" id="WP_168027211.1">
    <property type="nucleotide sequence ID" value="NZ_JAAVNE010000002.1"/>
</dbReference>
<feature type="signal peptide" evidence="1">
    <location>
        <begin position="1"/>
        <end position="19"/>
    </location>
</feature>
<evidence type="ECO:0000313" key="2">
    <source>
        <dbReference type="EMBL" id="NKC29581.1"/>
    </source>
</evidence>
<proteinExistence type="predicted"/>
<name>A0ABX1DXR7_9PROT</name>
<gene>
    <name evidence="2" type="ORF">HEQ75_01815</name>
</gene>
<feature type="chain" id="PRO_5047347184" description="Lipoprotein" evidence="1">
    <location>
        <begin position="20"/>
        <end position="201"/>
    </location>
</feature>
<comment type="caution">
    <text evidence="2">The sequence shown here is derived from an EMBL/GenBank/DDBJ whole genome shotgun (WGS) entry which is preliminary data.</text>
</comment>
<accession>A0ABX1DXR7</accession>
<keyword evidence="3" id="KW-1185">Reference proteome</keyword>
<protein>
    <recommendedName>
        <fullName evidence="4">Lipoprotein</fullName>
    </recommendedName>
</protein>
<reference evidence="2 3" key="1">
    <citation type="submission" date="2020-03" db="EMBL/GenBank/DDBJ databases">
        <title>Roseomonas selenitidurans sp. nov. isolated from urban soil.</title>
        <authorList>
            <person name="Liu H."/>
        </authorList>
    </citation>
    <scope>NUCLEOTIDE SEQUENCE [LARGE SCALE GENOMIC DNA]</scope>
    <source>
        <strain evidence="2 3">BU-1</strain>
    </source>
</reference>
<evidence type="ECO:0000256" key="1">
    <source>
        <dbReference type="SAM" id="SignalP"/>
    </source>
</evidence>
<keyword evidence="1" id="KW-0732">Signal</keyword>
<sequence length="201" mass="20935">MRGRRLGLALLGLAGLLGACTEADQGPGAQTGRIGTRPTLEELAGRLPAESASFVRGDTVWHERERPGLGVAVDYAGPARSAVATVSLYDRGQAAVPQDIGAPAVQAEFTRAVEEALAMADRRTSQTMAATERSELAVPGQAPLQCARLQGTYGRQPVQTLLCVGAAAGHFLKVQVTSPGRQVRPVDPMPFVVGIAQAARG</sequence>
<dbReference type="PROSITE" id="PS51257">
    <property type="entry name" value="PROKAR_LIPOPROTEIN"/>
    <property type="match status" value="1"/>
</dbReference>
<evidence type="ECO:0000313" key="3">
    <source>
        <dbReference type="Proteomes" id="UP000787635"/>
    </source>
</evidence>
<dbReference type="EMBL" id="JAAVNE010000002">
    <property type="protein sequence ID" value="NKC29581.1"/>
    <property type="molecule type" value="Genomic_DNA"/>
</dbReference>
<organism evidence="2 3">
    <name type="scientific">Falsiroseomonas selenitidurans</name>
    <dbReference type="NCBI Taxonomy" id="2716335"/>
    <lineage>
        <taxon>Bacteria</taxon>
        <taxon>Pseudomonadati</taxon>
        <taxon>Pseudomonadota</taxon>
        <taxon>Alphaproteobacteria</taxon>
        <taxon>Acetobacterales</taxon>
        <taxon>Roseomonadaceae</taxon>
        <taxon>Falsiroseomonas</taxon>
    </lineage>
</organism>